<proteinExistence type="predicted"/>
<dbReference type="AlphaFoldDB" id="A0AAV3AW54"/>
<sequence>MTGWGGRISRAGCQTLSGSRQKMAEVSERGFYVALLVSFAAGVLVGWQANRQRRRYLDWKKKRLHDKLVETQKKLDLS</sequence>
<evidence type="ECO:0000313" key="3">
    <source>
        <dbReference type="Proteomes" id="UP001181693"/>
    </source>
</evidence>
<dbReference type="PANTHER" id="PTHR37154:SF1">
    <property type="entry name" value="MITOREGULIN"/>
    <property type="match status" value="1"/>
</dbReference>
<evidence type="ECO:0008006" key="4">
    <source>
        <dbReference type="Google" id="ProtNLM"/>
    </source>
</evidence>
<keyword evidence="1" id="KW-0472">Membrane</keyword>
<dbReference type="Proteomes" id="UP001181693">
    <property type="component" value="Unassembled WGS sequence"/>
</dbReference>
<name>A0AAV3AW54_PYXAD</name>
<reference evidence="2" key="1">
    <citation type="thesis" date="2020" institute="ProQuest LLC" country="789 East Eisenhower Parkway, Ann Arbor, MI, USA">
        <title>Comparative Genomics and Chromosome Evolution.</title>
        <authorList>
            <person name="Mudd A.B."/>
        </authorList>
    </citation>
    <scope>NUCLEOTIDE SEQUENCE</scope>
    <source>
        <strain evidence="2">1538</strain>
        <tissue evidence="2">Blood</tissue>
    </source>
</reference>
<dbReference type="InterPro" id="IPR038778">
    <property type="entry name" value="Mtln"/>
</dbReference>
<gene>
    <name evidence="2" type="ORF">GDO54_011198</name>
</gene>
<dbReference type="GO" id="GO:0051284">
    <property type="term" value="P:positive regulation of sequestering of calcium ion"/>
    <property type="evidence" value="ECO:0007669"/>
    <property type="project" value="TreeGrafter"/>
</dbReference>
<comment type="caution">
    <text evidence="2">The sequence shown here is derived from an EMBL/GenBank/DDBJ whole genome shotgun (WGS) entry which is preliminary data.</text>
</comment>
<evidence type="ECO:0000256" key="1">
    <source>
        <dbReference type="SAM" id="Phobius"/>
    </source>
</evidence>
<keyword evidence="3" id="KW-1185">Reference proteome</keyword>
<dbReference type="GO" id="GO:0010918">
    <property type="term" value="P:positive regulation of mitochondrial membrane potential"/>
    <property type="evidence" value="ECO:0007669"/>
    <property type="project" value="TreeGrafter"/>
</dbReference>
<dbReference type="EMBL" id="DYDO01000004">
    <property type="protein sequence ID" value="DBA27015.1"/>
    <property type="molecule type" value="Genomic_DNA"/>
</dbReference>
<accession>A0AAV3AW54</accession>
<dbReference type="PANTHER" id="PTHR37154">
    <property type="entry name" value="MITOREGULIN"/>
    <property type="match status" value="1"/>
</dbReference>
<dbReference type="GO" id="GO:0005743">
    <property type="term" value="C:mitochondrial inner membrane"/>
    <property type="evidence" value="ECO:0007669"/>
    <property type="project" value="TreeGrafter"/>
</dbReference>
<evidence type="ECO:0000313" key="2">
    <source>
        <dbReference type="EMBL" id="DBA27015.1"/>
    </source>
</evidence>
<dbReference type="Pfam" id="PF22002">
    <property type="entry name" value="MTLN"/>
    <property type="match status" value="1"/>
</dbReference>
<feature type="transmembrane region" description="Helical" evidence="1">
    <location>
        <begin position="30"/>
        <end position="47"/>
    </location>
</feature>
<organism evidence="2 3">
    <name type="scientific">Pyxicephalus adspersus</name>
    <name type="common">African bullfrog</name>
    <dbReference type="NCBI Taxonomy" id="30357"/>
    <lineage>
        <taxon>Eukaryota</taxon>
        <taxon>Metazoa</taxon>
        <taxon>Chordata</taxon>
        <taxon>Craniata</taxon>
        <taxon>Vertebrata</taxon>
        <taxon>Euteleostomi</taxon>
        <taxon>Amphibia</taxon>
        <taxon>Batrachia</taxon>
        <taxon>Anura</taxon>
        <taxon>Neobatrachia</taxon>
        <taxon>Ranoidea</taxon>
        <taxon>Pyxicephalidae</taxon>
        <taxon>Pyxicephalinae</taxon>
        <taxon>Pyxicephalus</taxon>
    </lineage>
</organism>
<protein>
    <recommendedName>
        <fullName evidence="4">Mitoregulin</fullName>
    </recommendedName>
</protein>
<keyword evidence="1" id="KW-1133">Transmembrane helix</keyword>
<keyword evidence="1" id="KW-0812">Transmembrane</keyword>